<protein>
    <submittedName>
        <fullName evidence="1">Uncharacterized protein</fullName>
    </submittedName>
</protein>
<keyword evidence="2" id="KW-1185">Reference proteome</keyword>
<evidence type="ECO:0000313" key="1">
    <source>
        <dbReference type="EMBL" id="KAF8642891.1"/>
    </source>
</evidence>
<evidence type="ECO:0000313" key="2">
    <source>
        <dbReference type="Proteomes" id="UP000636709"/>
    </source>
</evidence>
<dbReference type="OrthoDB" id="4062651at2759"/>
<gene>
    <name evidence="1" type="ORF">HU200_067036</name>
</gene>
<sequence>MEIYNISLPGGQVRVNTLIASKCYYKNGNPTDGCASTDTSRFFTISSKANKLTAIGCSTLAYLGGYNRHRVRTGCLSMCLDQQSVDQSGQCSGMGCCQTSIAPNLTSFNISFDNRYDNFNVLGSNPCSYAFVAEQDWFRFEASYLG</sequence>
<accession>A0A834ZVN6</accession>
<dbReference type="PANTHER" id="PTHR33491">
    <property type="entry name" value="OSJNBA0016N04.9 PROTEIN"/>
    <property type="match status" value="1"/>
</dbReference>
<comment type="caution">
    <text evidence="1">The sequence shown here is derived from an EMBL/GenBank/DDBJ whole genome shotgun (WGS) entry which is preliminary data.</text>
</comment>
<dbReference type="Proteomes" id="UP000636709">
    <property type="component" value="Unassembled WGS sequence"/>
</dbReference>
<organism evidence="1 2">
    <name type="scientific">Digitaria exilis</name>
    <dbReference type="NCBI Taxonomy" id="1010633"/>
    <lineage>
        <taxon>Eukaryota</taxon>
        <taxon>Viridiplantae</taxon>
        <taxon>Streptophyta</taxon>
        <taxon>Embryophyta</taxon>
        <taxon>Tracheophyta</taxon>
        <taxon>Spermatophyta</taxon>
        <taxon>Magnoliopsida</taxon>
        <taxon>Liliopsida</taxon>
        <taxon>Poales</taxon>
        <taxon>Poaceae</taxon>
        <taxon>PACMAD clade</taxon>
        <taxon>Panicoideae</taxon>
        <taxon>Panicodae</taxon>
        <taxon>Paniceae</taxon>
        <taxon>Anthephorinae</taxon>
        <taxon>Digitaria</taxon>
    </lineage>
</organism>
<dbReference type="EMBL" id="JACEFO010003263">
    <property type="protein sequence ID" value="KAF8642891.1"/>
    <property type="molecule type" value="Genomic_DNA"/>
</dbReference>
<dbReference type="AlphaFoldDB" id="A0A834ZVN6"/>
<reference evidence="1" key="1">
    <citation type="submission" date="2020-07" db="EMBL/GenBank/DDBJ databases">
        <title>Genome sequence and genetic diversity analysis of an under-domesticated orphan crop, white fonio (Digitaria exilis).</title>
        <authorList>
            <person name="Bennetzen J.L."/>
            <person name="Chen S."/>
            <person name="Ma X."/>
            <person name="Wang X."/>
            <person name="Yssel A.E.J."/>
            <person name="Chaluvadi S.R."/>
            <person name="Johnson M."/>
            <person name="Gangashetty P."/>
            <person name="Hamidou F."/>
            <person name="Sanogo M.D."/>
            <person name="Zwaenepoel A."/>
            <person name="Wallace J."/>
            <person name="Van De Peer Y."/>
            <person name="Van Deynze A."/>
        </authorList>
    </citation>
    <scope>NUCLEOTIDE SEQUENCE</scope>
    <source>
        <tissue evidence="1">Leaves</tissue>
    </source>
</reference>
<name>A0A834ZVN6_9POAL</name>
<proteinExistence type="predicted"/>